<organism evidence="2 3">
    <name type="scientific">Photobacterium galatheae</name>
    <dbReference type="NCBI Taxonomy" id="1654360"/>
    <lineage>
        <taxon>Bacteria</taxon>
        <taxon>Pseudomonadati</taxon>
        <taxon>Pseudomonadota</taxon>
        <taxon>Gammaproteobacteria</taxon>
        <taxon>Vibrionales</taxon>
        <taxon>Vibrionaceae</taxon>
        <taxon>Photobacterium</taxon>
    </lineage>
</organism>
<reference evidence="2 3" key="1">
    <citation type="submission" date="2014-04" db="EMBL/GenBank/DDBJ databases">
        <title>Draft genome sequence of Photobacterium halotolerans S2753: a solonamide, ngercheumicin and holomycin producer.</title>
        <authorList>
            <person name="Machado H.R."/>
            <person name="Gram L."/>
        </authorList>
    </citation>
    <scope>NUCLEOTIDE SEQUENCE [LARGE SCALE GENOMIC DNA]</scope>
    <source>
        <strain evidence="2 3">S2753</strain>
    </source>
</reference>
<keyword evidence="3" id="KW-1185">Reference proteome</keyword>
<gene>
    <name evidence="2" type="ORF">EA58_13460</name>
</gene>
<name>A0A066RU01_9GAMM</name>
<accession>A0A066RU01</accession>
<dbReference type="Proteomes" id="UP000027192">
    <property type="component" value="Unassembled WGS sequence"/>
</dbReference>
<evidence type="ECO:0000256" key="1">
    <source>
        <dbReference type="SAM" id="MobiDB-lite"/>
    </source>
</evidence>
<dbReference type="RefSeq" id="WP_036753392.1">
    <property type="nucleotide sequence ID" value="NZ_JAGSGC010000009.1"/>
</dbReference>
<proteinExistence type="predicted"/>
<evidence type="ECO:0000313" key="2">
    <source>
        <dbReference type="EMBL" id="KDM91152.1"/>
    </source>
</evidence>
<feature type="region of interest" description="Disordered" evidence="1">
    <location>
        <begin position="1"/>
        <end position="72"/>
    </location>
</feature>
<dbReference type="AlphaFoldDB" id="A0A066RU01"/>
<comment type="caution">
    <text evidence="2">The sequence shown here is derived from an EMBL/GenBank/DDBJ whole genome shotgun (WGS) entry which is preliminary data.</text>
</comment>
<dbReference type="EMBL" id="JMIB01000026">
    <property type="protein sequence ID" value="KDM91152.1"/>
    <property type="molecule type" value="Genomic_DNA"/>
</dbReference>
<evidence type="ECO:0000313" key="3">
    <source>
        <dbReference type="Proteomes" id="UP000027192"/>
    </source>
</evidence>
<protein>
    <submittedName>
        <fullName evidence="2">Uncharacterized protein</fullName>
    </submittedName>
</protein>
<feature type="compositionally biased region" description="Basic and acidic residues" evidence="1">
    <location>
        <begin position="21"/>
        <end position="54"/>
    </location>
</feature>
<sequence length="72" mass="8248">MHGTSPKNMKQKPQHYGIKKINQEDPRLNSNRFNRDCGKFSGHDACDQEKRKDMGSTNRNADPEIGVDSEMK</sequence>